<reference evidence="1 2" key="1">
    <citation type="submission" date="2022-12" db="EMBL/GenBank/DDBJ databases">
        <title>Chromosome-level genome of Tegillarca granosa.</title>
        <authorList>
            <person name="Kim J."/>
        </authorList>
    </citation>
    <scope>NUCLEOTIDE SEQUENCE [LARGE SCALE GENOMIC DNA]</scope>
    <source>
        <strain evidence="1">Teg-2019</strain>
        <tissue evidence="1">Adductor muscle</tissue>
    </source>
</reference>
<evidence type="ECO:0008006" key="3">
    <source>
        <dbReference type="Google" id="ProtNLM"/>
    </source>
</evidence>
<proteinExistence type="predicted"/>
<comment type="caution">
    <text evidence="1">The sequence shown here is derived from an EMBL/GenBank/DDBJ whole genome shotgun (WGS) entry which is preliminary data.</text>
</comment>
<dbReference type="PANTHER" id="PTHR47160">
    <property type="entry name" value="PUTATIVE-RELATED"/>
    <property type="match status" value="1"/>
</dbReference>
<dbReference type="Proteomes" id="UP001217089">
    <property type="component" value="Unassembled WGS sequence"/>
</dbReference>
<evidence type="ECO:0000313" key="1">
    <source>
        <dbReference type="EMBL" id="KAJ8309738.1"/>
    </source>
</evidence>
<dbReference type="PANTHER" id="PTHR47160:SF10">
    <property type="entry name" value="MULE TRANSPOSASE DOMAIN-CONTAINING PROTEIN"/>
    <property type="match status" value="1"/>
</dbReference>
<keyword evidence="2" id="KW-1185">Reference proteome</keyword>
<name>A0ABQ9EX66_TEGGR</name>
<gene>
    <name evidence="1" type="ORF">KUTeg_011603</name>
</gene>
<accession>A0ABQ9EX66</accession>
<dbReference type="EMBL" id="JARBDR010000640">
    <property type="protein sequence ID" value="KAJ8309738.1"/>
    <property type="molecule type" value="Genomic_DNA"/>
</dbReference>
<evidence type="ECO:0000313" key="2">
    <source>
        <dbReference type="Proteomes" id="UP001217089"/>
    </source>
</evidence>
<protein>
    <recommendedName>
        <fullName evidence="3">MULE transposase domain-containing protein</fullName>
    </recommendedName>
</protein>
<sequence>MSRLIWNSWSATLRRISRGDVTVGDHRHLIFASDQQLQHLASAKTWYIDGTFKIVSKTFVQLLSIHFFARSGDDMKQLPGIYVLMPRKRKDYKQVFARIFELMPSPPVTELLVGDFEEGMWRAAKSVLRGVRIHGCAFHWGQAVWRHVQELGLQMDYSQRYGVFKFVRKLLALPFLPEEQIPVAFNTLKETVTSERLIQLTNYIERTWINVDIWTPSSWTVYRMAVRTNNDVEGWHHRINRRAQKSSLSFYVLVILLFKETASIPNQLKMISEGKLRRYQRKTTRLLQCHIN</sequence>
<organism evidence="1 2">
    <name type="scientific">Tegillarca granosa</name>
    <name type="common">Malaysian cockle</name>
    <name type="synonym">Anadara granosa</name>
    <dbReference type="NCBI Taxonomy" id="220873"/>
    <lineage>
        <taxon>Eukaryota</taxon>
        <taxon>Metazoa</taxon>
        <taxon>Spiralia</taxon>
        <taxon>Lophotrochozoa</taxon>
        <taxon>Mollusca</taxon>
        <taxon>Bivalvia</taxon>
        <taxon>Autobranchia</taxon>
        <taxon>Pteriomorphia</taxon>
        <taxon>Arcoida</taxon>
        <taxon>Arcoidea</taxon>
        <taxon>Arcidae</taxon>
        <taxon>Tegillarca</taxon>
    </lineage>
</organism>